<dbReference type="EMBL" id="BDSA01000001">
    <property type="protein sequence ID" value="GBE59755.1"/>
    <property type="molecule type" value="Genomic_DNA"/>
</dbReference>
<dbReference type="GeneID" id="39873525"/>
<evidence type="ECO:0000256" key="2">
    <source>
        <dbReference type="ARBA" id="ARBA00022771"/>
    </source>
</evidence>
<dbReference type="VEuPathDB" id="PiroplasmaDB:BOVATA_012480"/>
<dbReference type="GO" id="GO:0008270">
    <property type="term" value="F:zinc ion binding"/>
    <property type="evidence" value="ECO:0007669"/>
    <property type="project" value="UniProtKB-KW"/>
</dbReference>
<dbReference type="PANTHER" id="PTHR10237">
    <property type="entry name" value="DEFORMED EPIDERMAL AUTOREGULATORY FACTOR 1 HOMOLOG SUPPRESSIN"/>
    <property type="match status" value="1"/>
</dbReference>
<keyword evidence="3" id="KW-0862">Zinc</keyword>
<dbReference type="SUPFAM" id="SSF144232">
    <property type="entry name" value="HIT/MYND zinc finger-like"/>
    <property type="match status" value="1"/>
</dbReference>
<dbReference type="GO" id="GO:0005634">
    <property type="term" value="C:nucleus"/>
    <property type="evidence" value="ECO:0007669"/>
    <property type="project" value="TreeGrafter"/>
</dbReference>
<keyword evidence="7" id="KW-1185">Reference proteome</keyword>
<gene>
    <name evidence="6" type="ORF">BOVATA_012480</name>
</gene>
<reference evidence="6 7" key="1">
    <citation type="journal article" date="2017" name="BMC Genomics">
        <title>Whole-genome assembly of Babesia ovata and comparative genomics between closely related pathogens.</title>
        <authorList>
            <person name="Yamagishi J."/>
            <person name="Asada M."/>
            <person name="Hakimi H."/>
            <person name="Tanaka T.Q."/>
            <person name="Sugimoto C."/>
            <person name="Kawazu S."/>
        </authorList>
    </citation>
    <scope>NUCLEOTIDE SEQUENCE [LARGE SCALE GENOMIC DNA]</scope>
    <source>
        <strain evidence="6 7">Miyake</strain>
    </source>
</reference>
<dbReference type="Proteomes" id="UP000236319">
    <property type="component" value="Unassembled WGS sequence"/>
</dbReference>
<evidence type="ECO:0000256" key="3">
    <source>
        <dbReference type="ARBA" id="ARBA00022833"/>
    </source>
</evidence>
<feature type="domain" description="MYND-type" evidence="5">
    <location>
        <begin position="218"/>
        <end position="259"/>
    </location>
</feature>
<dbReference type="Gene3D" id="6.10.140.2220">
    <property type="match status" value="1"/>
</dbReference>
<accession>A0A2H6K9U5</accession>
<proteinExistence type="predicted"/>
<comment type="caution">
    <text evidence="6">The sequence shown here is derived from an EMBL/GenBank/DDBJ whole genome shotgun (WGS) entry which is preliminary data.</text>
</comment>
<evidence type="ECO:0000259" key="5">
    <source>
        <dbReference type="PROSITE" id="PS50865"/>
    </source>
</evidence>
<protein>
    <submittedName>
        <fullName evidence="6">MYND finger domain-containing protein</fullName>
    </submittedName>
</protein>
<sequence>MDTLGAVVHKEFSYIHIPCDINSPVKVLSFQGTEDSFREQINKNFTRDSLLPEERQGFEKHLKEQLKDTQEKAGVEDKSKINLTEDLLKTSIDAAGSTYQIIPLTLPTKKNGFTAINCYIDSIGRVKNLPTNARATKLCSTDVADIRGECFVSKTFDDEDIFKRVDMTMEEYGELFENPPDPTGRWDSSQALANMLNPQAAGALTASAPAKTEPMKNCENCKKEETKQEPLKICSRCKKVTYCSVQCQKEDWRFHKRICNAA</sequence>
<evidence type="ECO:0000256" key="4">
    <source>
        <dbReference type="PROSITE-ProRule" id="PRU00134"/>
    </source>
</evidence>
<dbReference type="Pfam" id="PF01753">
    <property type="entry name" value="zf-MYND"/>
    <property type="match status" value="1"/>
</dbReference>
<keyword evidence="1" id="KW-0479">Metal-binding</keyword>
<dbReference type="InterPro" id="IPR002893">
    <property type="entry name" value="Znf_MYND"/>
</dbReference>
<evidence type="ECO:0000256" key="1">
    <source>
        <dbReference type="ARBA" id="ARBA00022723"/>
    </source>
</evidence>
<dbReference type="PROSITE" id="PS01360">
    <property type="entry name" value="ZF_MYND_1"/>
    <property type="match status" value="1"/>
</dbReference>
<evidence type="ECO:0000313" key="7">
    <source>
        <dbReference type="Proteomes" id="UP000236319"/>
    </source>
</evidence>
<evidence type="ECO:0000313" key="6">
    <source>
        <dbReference type="EMBL" id="GBE59755.1"/>
    </source>
</evidence>
<organism evidence="6 7">
    <name type="scientific">Babesia ovata</name>
    <dbReference type="NCBI Taxonomy" id="189622"/>
    <lineage>
        <taxon>Eukaryota</taxon>
        <taxon>Sar</taxon>
        <taxon>Alveolata</taxon>
        <taxon>Apicomplexa</taxon>
        <taxon>Aconoidasida</taxon>
        <taxon>Piroplasmida</taxon>
        <taxon>Babesiidae</taxon>
        <taxon>Babesia</taxon>
    </lineage>
</organism>
<keyword evidence="2 4" id="KW-0863">Zinc-finger</keyword>
<name>A0A2H6K9U5_9APIC</name>
<dbReference type="RefSeq" id="XP_028865998.1">
    <property type="nucleotide sequence ID" value="XM_029010165.1"/>
</dbReference>
<dbReference type="PROSITE" id="PS50865">
    <property type="entry name" value="ZF_MYND_2"/>
    <property type="match status" value="1"/>
</dbReference>
<dbReference type="AlphaFoldDB" id="A0A2H6K9U5"/>
<dbReference type="GO" id="GO:0000981">
    <property type="term" value="F:DNA-binding transcription factor activity, RNA polymerase II-specific"/>
    <property type="evidence" value="ECO:0007669"/>
    <property type="project" value="TreeGrafter"/>
</dbReference>
<dbReference type="InterPro" id="IPR024119">
    <property type="entry name" value="TF_DEAF-1"/>
</dbReference>
<dbReference type="PANTHER" id="PTHR10237:SF14">
    <property type="entry name" value="MYND-TYPE DOMAIN-CONTAINING PROTEIN"/>
    <property type="match status" value="1"/>
</dbReference>
<dbReference type="OrthoDB" id="341421at2759"/>